<dbReference type="AlphaFoldDB" id="A0A1S8B1G7"/>
<name>A0A1S8B1G7_9PEZI</name>
<keyword evidence="10" id="KW-0249">Electron transport</keyword>
<dbReference type="PROSITE" id="PS50075">
    <property type="entry name" value="CARRIER"/>
    <property type="match status" value="1"/>
</dbReference>
<accession>A0A1S8B1G7</accession>
<keyword evidence="11" id="KW-0443">Lipid metabolism</keyword>
<evidence type="ECO:0000313" key="16">
    <source>
        <dbReference type="EMBL" id="OMP81417.1"/>
    </source>
</evidence>
<keyword evidence="5 14" id="KW-0596">Phosphopantetheine</keyword>
<organism evidence="16 17">
    <name type="scientific">Diplodia seriata</name>
    <dbReference type="NCBI Taxonomy" id="420778"/>
    <lineage>
        <taxon>Eukaryota</taxon>
        <taxon>Fungi</taxon>
        <taxon>Dikarya</taxon>
        <taxon>Ascomycota</taxon>
        <taxon>Pezizomycotina</taxon>
        <taxon>Dothideomycetes</taxon>
        <taxon>Dothideomycetes incertae sedis</taxon>
        <taxon>Botryosphaeriales</taxon>
        <taxon>Botryosphaeriaceae</taxon>
        <taxon>Diplodia</taxon>
    </lineage>
</organism>
<dbReference type="Proteomes" id="UP000190776">
    <property type="component" value="Unassembled WGS sequence"/>
</dbReference>
<evidence type="ECO:0000256" key="11">
    <source>
        <dbReference type="ARBA" id="ARBA00023098"/>
    </source>
</evidence>
<comment type="subcellular location">
    <subcellularLocation>
        <location evidence="1">Mitochondrion</location>
    </subcellularLocation>
</comment>
<evidence type="ECO:0000256" key="13">
    <source>
        <dbReference type="ARBA" id="ARBA00023160"/>
    </source>
</evidence>
<dbReference type="FunFam" id="1.10.1200.10:FF:000003">
    <property type="entry name" value="Acyl carrier protein"/>
    <property type="match status" value="1"/>
</dbReference>
<dbReference type="HAMAP" id="MF_01217">
    <property type="entry name" value="Acyl_carrier"/>
    <property type="match status" value="1"/>
</dbReference>
<evidence type="ECO:0000256" key="12">
    <source>
        <dbReference type="ARBA" id="ARBA00023128"/>
    </source>
</evidence>
<dbReference type="GO" id="GO:0000036">
    <property type="term" value="F:acyl carrier activity"/>
    <property type="evidence" value="ECO:0007669"/>
    <property type="project" value="TreeGrafter"/>
</dbReference>
<evidence type="ECO:0000256" key="3">
    <source>
        <dbReference type="ARBA" id="ARBA00010930"/>
    </source>
</evidence>
<feature type="domain" description="Carrier" evidence="15">
    <location>
        <begin position="53"/>
        <end position="130"/>
    </location>
</feature>
<keyword evidence="9" id="KW-0809">Transit peptide</keyword>
<evidence type="ECO:0000256" key="6">
    <source>
        <dbReference type="ARBA" id="ARBA00022516"/>
    </source>
</evidence>
<evidence type="ECO:0000256" key="7">
    <source>
        <dbReference type="ARBA" id="ARBA00022553"/>
    </source>
</evidence>
<dbReference type="EMBL" id="MSZU01000115">
    <property type="protein sequence ID" value="OMP81417.1"/>
    <property type="molecule type" value="Genomic_DNA"/>
</dbReference>
<sequence length="146" mass="15996">MFRTAILRSARGAARSAARWQAPIARPAVPALRAQSRQQLPAVCFQAVRCYSAGGALNQDEVQGRILDLLKNFDKLSPTSHFSNDLGLDSLDTVEVVMAIEEEFSIEIPDKDADQIHSVDKAVEYILSQPDGKFLGQQQGGVWLAD</sequence>
<evidence type="ECO:0000256" key="14">
    <source>
        <dbReference type="RuleBase" id="RU000722"/>
    </source>
</evidence>
<dbReference type="InterPro" id="IPR009081">
    <property type="entry name" value="PP-bd_ACP"/>
</dbReference>
<comment type="pathway">
    <text evidence="2">Lipid metabolism; fatty acid biosynthesis.</text>
</comment>
<keyword evidence="4" id="KW-0813">Transport</keyword>
<dbReference type="InterPro" id="IPR036736">
    <property type="entry name" value="ACP-like_sf"/>
</dbReference>
<dbReference type="Pfam" id="PF00550">
    <property type="entry name" value="PP-binding"/>
    <property type="match status" value="1"/>
</dbReference>
<dbReference type="NCBIfam" id="NF002148">
    <property type="entry name" value="PRK00982.1-2"/>
    <property type="match status" value="1"/>
</dbReference>
<evidence type="ECO:0000256" key="8">
    <source>
        <dbReference type="ARBA" id="ARBA00022832"/>
    </source>
</evidence>
<dbReference type="PROSITE" id="PS00012">
    <property type="entry name" value="PHOSPHOPANTETHEINE"/>
    <property type="match status" value="1"/>
</dbReference>
<reference evidence="16 17" key="1">
    <citation type="submission" date="2017-01" db="EMBL/GenBank/DDBJ databases">
        <title>Draft genome sequence of Diplodia seriata F98.1, a fungal species involved in grapevine trunk diseases.</title>
        <authorList>
            <person name="Robert-Siegwald G."/>
            <person name="Vallet J."/>
            <person name="Abou-Mansour E."/>
            <person name="Xu J."/>
            <person name="Rey P."/>
            <person name="Bertsch C."/>
            <person name="Rego C."/>
            <person name="Larignon P."/>
            <person name="Fontaine F."/>
            <person name="Lebrun M.-H."/>
        </authorList>
    </citation>
    <scope>NUCLEOTIDE SEQUENCE [LARGE SCALE GENOMIC DNA]</scope>
    <source>
        <strain evidence="16 17">F98.1</strain>
    </source>
</reference>
<keyword evidence="8" id="KW-0276">Fatty acid metabolism</keyword>
<keyword evidence="6 14" id="KW-0444">Lipid biosynthesis</keyword>
<evidence type="ECO:0000256" key="10">
    <source>
        <dbReference type="ARBA" id="ARBA00022982"/>
    </source>
</evidence>
<dbReference type="InterPro" id="IPR006162">
    <property type="entry name" value="Ppantetheine_attach_site"/>
</dbReference>
<evidence type="ECO:0000256" key="4">
    <source>
        <dbReference type="ARBA" id="ARBA00022448"/>
    </source>
</evidence>
<keyword evidence="13 14" id="KW-0275">Fatty acid biosynthesis</keyword>
<dbReference type="GO" id="GO:0099128">
    <property type="term" value="C:mitochondrial [2Fe-2S] assembly complex"/>
    <property type="evidence" value="ECO:0007669"/>
    <property type="project" value="UniProtKB-ARBA"/>
</dbReference>
<evidence type="ECO:0000313" key="17">
    <source>
        <dbReference type="Proteomes" id="UP000190776"/>
    </source>
</evidence>
<gene>
    <name evidence="16" type="ORF">BK809_0002410</name>
</gene>
<dbReference type="PANTHER" id="PTHR20863:SF28">
    <property type="entry name" value="ACYL CARRIER PROTEIN, MITOCHONDRIAL"/>
    <property type="match status" value="1"/>
</dbReference>
<keyword evidence="7" id="KW-0597">Phosphoprotein</keyword>
<dbReference type="SUPFAM" id="SSF47336">
    <property type="entry name" value="ACP-like"/>
    <property type="match status" value="1"/>
</dbReference>
<dbReference type="STRING" id="420778.A0A1S8B1G7"/>
<dbReference type="PANTHER" id="PTHR20863">
    <property type="entry name" value="ACYL CARRIER PROTEIN"/>
    <property type="match status" value="1"/>
</dbReference>
<dbReference type="InterPro" id="IPR003231">
    <property type="entry name" value="ACP"/>
</dbReference>
<evidence type="ECO:0000256" key="2">
    <source>
        <dbReference type="ARBA" id="ARBA00005194"/>
    </source>
</evidence>
<dbReference type="NCBIfam" id="TIGR00517">
    <property type="entry name" value="acyl_carrier"/>
    <property type="match status" value="1"/>
</dbReference>
<comment type="function">
    <text evidence="14">Carrier of the growing fatty acid chain in fatty acid biosynthesis.</text>
</comment>
<keyword evidence="12" id="KW-0496">Mitochondrion</keyword>
<comment type="similarity">
    <text evidence="3">Belongs to the acyl carrier protein (ACP) family.</text>
</comment>
<evidence type="ECO:0000259" key="15">
    <source>
        <dbReference type="PROSITE" id="PS50075"/>
    </source>
</evidence>
<proteinExistence type="inferred from homology"/>
<evidence type="ECO:0000256" key="9">
    <source>
        <dbReference type="ARBA" id="ARBA00022946"/>
    </source>
</evidence>
<dbReference type="OrthoDB" id="448946at2759"/>
<evidence type="ECO:0000256" key="5">
    <source>
        <dbReference type="ARBA" id="ARBA00022450"/>
    </source>
</evidence>
<dbReference type="GO" id="GO:0000035">
    <property type="term" value="F:acyl binding"/>
    <property type="evidence" value="ECO:0007669"/>
    <property type="project" value="TreeGrafter"/>
</dbReference>
<protein>
    <recommendedName>
        <fullName evidence="14">Acyl carrier protein</fullName>
    </recommendedName>
</protein>
<comment type="caution">
    <text evidence="16">The sequence shown here is derived from an EMBL/GenBank/DDBJ whole genome shotgun (WGS) entry which is preliminary data.</text>
</comment>
<dbReference type="Gene3D" id="1.10.1200.10">
    <property type="entry name" value="ACP-like"/>
    <property type="match status" value="1"/>
</dbReference>
<evidence type="ECO:0000256" key="1">
    <source>
        <dbReference type="ARBA" id="ARBA00004173"/>
    </source>
</evidence>